<keyword evidence="2" id="KW-0812">Transmembrane</keyword>
<dbReference type="PANTHER" id="PTHR35394:SF5">
    <property type="entry name" value="DUF3176 DOMAIN-CONTAINING PROTEIN"/>
    <property type="match status" value="1"/>
</dbReference>
<dbReference type="EMBL" id="JAULSU010000005">
    <property type="protein sequence ID" value="KAK0616156.1"/>
    <property type="molecule type" value="Genomic_DNA"/>
</dbReference>
<name>A0AA39WIS2_9PEZI</name>
<dbReference type="AlphaFoldDB" id="A0AA39WIS2"/>
<dbReference type="Proteomes" id="UP001175000">
    <property type="component" value="Unassembled WGS sequence"/>
</dbReference>
<evidence type="ECO:0000313" key="4">
    <source>
        <dbReference type="Proteomes" id="UP001175000"/>
    </source>
</evidence>
<evidence type="ECO:0000256" key="1">
    <source>
        <dbReference type="SAM" id="MobiDB-lite"/>
    </source>
</evidence>
<dbReference type="PANTHER" id="PTHR35394">
    <property type="entry name" value="DUF3176 DOMAIN-CONTAINING PROTEIN"/>
    <property type="match status" value="1"/>
</dbReference>
<comment type="caution">
    <text evidence="3">The sequence shown here is derived from an EMBL/GenBank/DDBJ whole genome shotgun (WGS) entry which is preliminary data.</text>
</comment>
<feature type="transmembrane region" description="Helical" evidence="2">
    <location>
        <begin position="79"/>
        <end position="100"/>
    </location>
</feature>
<keyword evidence="4" id="KW-1185">Reference proteome</keyword>
<feature type="region of interest" description="Disordered" evidence="1">
    <location>
        <begin position="26"/>
        <end position="61"/>
    </location>
</feature>
<evidence type="ECO:0000256" key="2">
    <source>
        <dbReference type="SAM" id="Phobius"/>
    </source>
</evidence>
<dbReference type="Pfam" id="PF11374">
    <property type="entry name" value="DUF3176"/>
    <property type="match status" value="1"/>
</dbReference>
<feature type="transmembrane region" description="Helical" evidence="2">
    <location>
        <begin position="181"/>
        <end position="199"/>
    </location>
</feature>
<protein>
    <submittedName>
        <fullName evidence="3">Uncharacterized protein</fullName>
    </submittedName>
</protein>
<gene>
    <name evidence="3" type="ORF">B0T14DRAFT_567780</name>
</gene>
<feature type="transmembrane region" description="Helical" evidence="2">
    <location>
        <begin position="579"/>
        <end position="601"/>
    </location>
</feature>
<evidence type="ECO:0000313" key="3">
    <source>
        <dbReference type="EMBL" id="KAK0616156.1"/>
    </source>
</evidence>
<proteinExistence type="predicted"/>
<keyword evidence="2" id="KW-0472">Membrane</keyword>
<reference evidence="3" key="1">
    <citation type="submission" date="2023-06" db="EMBL/GenBank/DDBJ databases">
        <title>Genome-scale phylogeny and comparative genomics of the fungal order Sordariales.</title>
        <authorList>
            <consortium name="Lawrence Berkeley National Laboratory"/>
            <person name="Hensen N."/>
            <person name="Bonometti L."/>
            <person name="Westerberg I."/>
            <person name="Brannstrom I.O."/>
            <person name="Guillou S."/>
            <person name="Cros-Aarteil S."/>
            <person name="Calhoun S."/>
            <person name="Haridas S."/>
            <person name="Kuo A."/>
            <person name="Mondo S."/>
            <person name="Pangilinan J."/>
            <person name="Riley R."/>
            <person name="Labutti K."/>
            <person name="Andreopoulos B."/>
            <person name="Lipzen A."/>
            <person name="Chen C."/>
            <person name="Yanf M."/>
            <person name="Daum C."/>
            <person name="Ng V."/>
            <person name="Clum A."/>
            <person name="Steindorff A."/>
            <person name="Ohm R."/>
            <person name="Martin F."/>
            <person name="Silar P."/>
            <person name="Natvig D."/>
            <person name="Lalanne C."/>
            <person name="Gautier V."/>
            <person name="Ament-Velasquez S.L."/>
            <person name="Kruys A."/>
            <person name="Hutchinson M.I."/>
            <person name="Powell A.J."/>
            <person name="Barry K."/>
            <person name="Miller A.N."/>
            <person name="Grigoriev I.V."/>
            <person name="Debuchy R."/>
            <person name="Gladieux P."/>
            <person name="Thoren M.H."/>
            <person name="Johannesson H."/>
        </authorList>
    </citation>
    <scope>NUCLEOTIDE SEQUENCE</scope>
    <source>
        <strain evidence="3">CBS 606.72</strain>
    </source>
</reference>
<accession>A0AA39WIS2</accession>
<organism evidence="3 4">
    <name type="scientific">Immersiella caudata</name>
    <dbReference type="NCBI Taxonomy" id="314043"/>
    <lineage>
        <taxon>Eukaryota</taxon>
        <taxon>Fungi</taxon>
        <taxon>Dikarya</taxon>
        <taxon>Ascomycota</taxon>
        <taxon>Pezizomycotina</taxon>
        <taxon>Sordariomycetes</taxon>
        <taxon>Sordariomycetidae</taxon>
        <taxon>Sordariales</taxon>
        <taxon>Lasiosphaeriaceae</taxon>
        <taxon>Immersiella</taxon>
    </lineage>
</organism>
<dbReference type="InterPro" id="IPR021514">
    <property type="entry name" value="DUF3176"/>
</dbReference>
<sequence>MASHPQQTWAEASRLLSTQSGFKPVPVAYHQDDPAEPSPDGHFGGKAHAQSSPYSPYAPPTQPVQLHRPTLLQKLSDTWLFELLGLVVSAASLVGMVYVLRRYDGQRIPDWGVSFNTVISILAVVSKMGALYGATNAISQLKWAWFTDHGRKLVDYKTFDSGSRGVAGAAMLAWSLKGKNVAVIGALAIIIGVAAGPFAQQIVHFYDAEYADVSRSAWLARADILDSLGPKIDSSSWSIDPMFKANAMTALFLPTQETLTQPRFNCPTGNCTWAPFSTLGFCDRCVDLSPQLDRSCKPLGTDIQADVPACNISFPGPDPLRLTYFADPNASGPSSYMVLNSTKAENSTSLTDLIWPTTIYQSIRAVVPAHDLGGTNNPNLDPTGTFLDKTKHHLQVDTPFIGTECALTPCVRRLSASVSRNIYTETTLDTFSAVAGPIVFNQPLILSPPWEPTKNFTIHYEWIEALAIASIDPSLNPLGGQLMGTVQTHDSNQAIRVSDIPWPGQSSRPNDALQAAFYANFNETTCPTTEDNVRCAFRMLAMAMTKAVRDVGVVRNGTEGKEVVKGEVMSMGTFIRVEWPWFALPVAVWVLSLVVVVLAMWGSRGLPLWRDSALPLVLLGEAHAGANAGEGAFVKRSESIGVSLVGSQSTGLRILTKGG</sequence>
<keyword evidence="2" id="KW-1133">Transmembrane helix</keyword>